<gene>
    <name evidence="2" type="ORF">SNA_25490</name>
</gene>
<name>A0A0D7CJW3_9ACTN</name>
<organism evidence="2 3">
    <name type="scientific">Streptomyces natalensis ATCC 27448</name>
    <dbReference type="NCBI Taxonomy" id="1240678"/>
    <lineage>
        <taxon>Bacteria</taxon>
        <taxon>Bacillati</taxon>
        <taxon>Actinomycetota</taxon>
        <taxon>Actinomycetes</taxon>
        <taxon>Kitasatosporales</taxon>
        <taxon>Streptomycetaceae</taxon>
        <taxon>Streptomyces</taxon>
    </lineage>
</organism>
<dbReference type="Proteomes" id="UP000032458">
    <property type="component" value="Unassembled WGS sequence"/>
</dbReference>
<sequence>MSVGVAKRLERFRKDKNLTVTEVVMLMADKSVSVMEEMLTYAVQGPKVKTSLFAPQGVAGPPKGTGSEQRQWSPRPEDRQVMAQLVEMSGLTNESTYIAVALNYCLPEKPCKKD</sequence>
<accession>A0A0D7CJW3</accession>
<dbReference type="AlphaFoldDB" id="A0A0D7CJW3"/>
<evidence type="ECO:0000313" key="2">
    <source>
        <dbReference type="EMBL" id="KIZ15692.1"/>
    </source>
</evidence>
<keyword evidence="3" id="KW-1185">Reference proteome</keyword>
<comment type="caution">
    <text evidence="2">The sequence shown here is derived from an EMBL/GenBank/DDBJ whole genome shotgun (WGS) entry which is preliminary data.</text>
</comment>
<proteinExistence type="predicted"/>
<dbReference type="PATRIC" id="fig|1240678.4.peg.5419"/>
<feature type="region of interest" description="Disordered" evidence="1">
    <location>
        <begin position="53"/>
        <end position="76"/>
    </location>
</feature>
<evidence type="ECO:0000313" key="3">
    <source>
        <dbReference type="Proteomes" id="UP000032458"/>
    </source>
</evidence>
<protein>
    <submittedName>
        <fullName evidence="2">Uncharacterized protein</fullName>
    </submittedName>
</protein>
<evidence type="ECO:0000256" key="1">
    <source>
        <dbReference type="SAM" id="MobiDB-lite"/>
    </source>
</evidence>
<reference evidence="2 3" key="1">
    <citation type="submission" date="2014-09" db="EMBL/GenBank/DDBJ databases">
        <title>Draft genome sequence of Streptomyces natalensis ATCC 27448, producer of the antifungal pimaricin.</title>
        <authorList>
            <person name="Mendes M.V."/>
            <person name="Beites T."/>
            <person name="Pires S."/>
            <person name="Santos C.L."/>
            <person name="Moradas-Ferreira P."/>
        </authorList>
    </citation>
    <scope>NUCLEOTIDE SEQUENCE [LARGE SCALE GENOMIC DNA]</scope>
    <source>
        <strain evidence="2 3">ATCC 27448</strain>
    </source>
</reference>
<dbReference type="EMBL" id="JRKI01000032">
    <property type="protein sequence ID" value="KIZ15692.1"/>
    <property type="molecule type" value="Genomic_DNA"/>
</dbReference>